<dbReference type="CDD" id="cd05276">
    <property type="entry name" value="p53_inducible_oxidoreductase"/>
    <property type="match status" value="1"/>
</dbReference>
<protein>
    <submittedName>
        <fullName evidence="4">Zinc-binding dehydrogenase</fullName>
    </submittedName>
</protein>
<proteinExistence type="predicted"/>
<dbReference type="GO" id="GO:0016651">
    <property type="term" value="F:oxidoreductase activity, acting on NAD(P)H"/>
    <property type="evidence" value="ECO:0007669"/>
    <property type="project" value="TreeGrafter"/>
</dbReference>
<dbReference type="GO" id="GO:0070402">
    <property type="term" value="F:NADPH binding"/>
    <property type="evidence" value="ECO:0007669"/>
    <property type="project" value="TreeGrafter"/>
</dbReference>
<dbReference type="InterPro" id="IPR011032">
    <property type="entry name" value="GroES-like_sf"/>
</dbReference>
<reference evidence="4 5" key="1">
    <citation type="submission" date="2016-10" db="EMBL/GenBank/DDBJ databases">
        <title>Draft Genome sequence of Alkanindiges sp. strain H1.</title>
        <authorList>
            <person name="Subhash Y."/>
            <person name="Lee S."/>
        </authorList>
    </citation>
    <scope>NUCLEOTIDE SEQUENCE [LARGE SCALE GENOMIC DNA]</scope>
    <source>
        <strain evidence="4 5">H1</strain>
    </source>
</reference>
<dbReference type="InterPro" id="IPR036291">
    <property type="entry name" value="NAD(P)-bd_dom_sf"/>
</dbReference>
<dbReference type="Proteomes" id="UP000192132">
    <property type="component" value="Unassembled WGS sequence"/>
</dbReference>
<evidence type="ECO:0000313" key="5">
    <source>
        <dbReference type="Proteomes" id="UP000192132"/>
    </source>
</evidence>
<comment type="caution">
    <text evidence="4">The sequence shown here is derived from an EMBL/GenBank/DDBJ whole genome shotgun (WGS) entry which is preliminary data.</text>
</comment>
<dbReference type="InterPro" id="IPR020843">
    <property type="entry name" value="ER"/>
</dbReference>
<evidence type="ECO:0000313" key="4">
    <source>
        <dbReference type="EMBL" id="ONG42213.1"/>
    </source>
</evidence>
<dbReference type="STRING" id="1907941.BKE30_00935"/>
<dbReference type="InterPro" id="IPR013149">
    <property type="entry name" value="ADH-like_C"/>
</dbReference>
<dbReference type="Pfam" id="PF00107">
    <property type="entry name" value="ADH_zinc_N"/>
    <property type="match status" value="1"/>
</dbReference>
<dbReference type="NCBIfam" id="TIGR02824">
    <property type="entry name" value="quinone_pig3"/>
    <property type="match status" value="1"/>
</dbReference>
<organism evidence="4 5">
    <name type="scientific">Alkanindiges hydrocarboniclasticus</name>
    <dbReference type="NCBI Taxonomy" id="1907941"/>
    <lineage>
        <taxon>Bacteria</taxon>
        <taxon>Pseudomonadati</taxon>
        <taxon>Pseudomonadota</taxon>
        <taxon>Gammaproteobacteria</taxon>
        <taxon>Moraxellales</taxon>
        <taxon>Moraxellaceae</taxon>
        <taxon>Alkanindiges</taxon>
    </lineage>
</organism>
<keyword evidence="1" id="KW-0521">NADP</keyword>
<dbReference type="SUPFAM" id="SSF51735">
    <property type="entry name" value="NAD(P)-binding Rossmann-fold domains"/>
    <property type="match status" value="1"/>
</dbReference>
<dbReference type="EMBL" id="MLCN01000003">
    <property type="protein sequence ID" value="ONG42213.1"/>
    <property type="molecule type" value="Genomic_DNA"/>
</dbReference>
<dbReference type="InterPro" id="IPR013154">
    <property type="entry name" value="ADH-like_N"/>
</dbReference>
<dbReference type="InterPro" id="IPR014189">
    <property type="entry name" value="Quinone_OxRdtase_PIG3"/>
</dbReference>
<dbReference type="PANTHER" id="PTHR48106:SF8">
    <property type="entry name" value="OS02G0805600 PROTEIN"/>
    <property type="match status" value="1"/>
</dbReference>
<evidence type="ECO:0000256" key="2">
    <source>
        <dbReference type="ARBA" id="ARBA00023002"/>
    </source>
</evidence>
<dbReference type="OrthoDB" id="9780520at2"/>
<dbReference type="PANTHER" id="PTHR48106">
    <property type="entry name" value="QUINONE OXIDOREDUCTASE PIG3-RELATED"/>
    <property type="match status" value="1"/>
</dbReference>
<dbReference type="SUPFAM" id="SSF50129">
    <property type="entry name" value="GroES-like"/>
    <property type="match status" value="1"/>
</dbReference>
<dbReference type="Pfam" id="PF08240">
    <property type="entry name" value="ADH_N"/>
    <property type="match status" value="1"/>
</dbReference>
<dbReference type="RefSeq" id="WP_076876901.1">
    <property type="nucleotide sequence ID" value="NZ_MLCN01000003.1"/>
</dbReference>
<feature type="domain" description="Enoyl reductase (ER)" evidence="3">
    <location>
        <begin position="10"/>
        <end position="327"/>
    </location>
</feature>
<accession>A0A1S8D0F4</accession>
<dbReference type="AlphaFoldDB" id="A0A1S8D0F4"/>
<sequence length="334" mass="35897">MQAIEIVRPGGPEVLKRTERSIPVPQPNEVLIEIAAAGINGPDVMQRKGLYNPPAGVTDIPGLEIAGRIMALGTEIGQVSSYKVGDEVCALIAGGGYAQYAVAPVRNVMPVPTGLSLMEAAIVPETFMTVWAHLFMRAGFTAAKSILIHGGTSGIGTTATMLCRALGATQIFTTVGSKAQQDASLKLGADVAINYRDEDFVEQVKQHTEGRGVDFVMDIIAGEYVPRNYQAAAMNGTIVQIGVAQGKVKELDLFPMLAKRLTHLGATLRSQTVEEKSEILRQLQERVWPLFAAEKIKPQLFKTYALQDAHLAHEQLAQGGHIGKLALINESFKA</sequence>
<gene>
    <name evidence="4" type="ORF">BKE30_00935</name>
</gene>
<dbReference type="Gene3D" id="3.90.180.10">
    <property type="entry name" value="Medium-chain alcohol dehydrogenases, catalytic domain"/>
    <property type="match status" value="1"/>
</dbReference>
<keyword evidence="2" id="KW-0560">Oxidoreductase</keyword>
<dbReference type="SMART" id="SM00829">
    <property type="entry name" value="PKS_ER"/>
    <property type="match status" value="1"/>
</dbReference>
<dbReference type="Gene3D" id="3.40.50.720">
    <property type="entry name" value="NAD(P)-binding Rossmann-like Domain"/>
    <property type="match status" value="1"/>
</dbReference>
<evidence type="ECO:0000259" key="3">
    <source>
        <dbReference type="SMART" id="SM00829"/>
    </source>
</evidence>
<name>A0A1S8D0F4_9GAMM</name>
<keyword evidence="5" id="KW-1185">Reference proteome</keyword>
<evidence type="ECO:0000256" key="1">
    <source>
        <dbReference type="ARBA" id="ARBA00022857"/>
    </source>
</evidence>